<sequence length="715" mass="74826">MADYKELLRRAVEALPENNGAARRAVYEKARAALVGQLRAINPPLAARDITAHRLQLEDCIRQVEQEASEAVIAGMGQAHQEPRRSAPPPPPAPAFVDAPKARAAASRPEPKPVAAPIVSPKQADPASIEAIIAAADLTEMEPTPIAARANPANKIVPKAQPPVPAEIEEDEAPEEEPVTPPVPLRNGGKPVPSIVARAEAAKGRPATTVFAIPSDKPYDAGRRGPSFEPRRDAVALNGGQAAMRKPDVEPGYAEPEAVSPAMSSVREVEVEQTNSDPQGAIDRAIAALDREARGEKADAEPVAEIAIDRDEVTPVAAPKKGLFSRNKAPDIAPEPPLARKDDKPKREEKAERPEKPSRPEKPARGAKRGRGERGAPVGDAAFPRARQETERGGIGAVTIFLLIFIVLLAGAGGAGVWAWREGYVDLDAMFGRGQVVEEASVPEIEPGTPAPVLEAINDVASTPPVEPPPVLPSQERLPSIPNGSAATAAPNADSPLALAPQAPGATAPNEERLPTDDGAATPADPQVAALPEVSAGSQSLLLEAAESGQTGAVPFSGTVEWSRGTDETGAPTLVGSASIPARNLGVDLLIRRNADPALPASHLMEINFSVTDSFIGGSIAGLPGVLLKNEELVQGTPLIGASARVVGNSFLFALSATPDDTTTNINLLTGRKWMDLALIYATGRRAIITLEKDAEAEALFTDVFDTWADSASAQ</sequence>
<keyword evidence="2" id="KW-1133">Transmembrane helix</keyword>
<feature type="compositionally biased region" description="Basic and acidic residues" evidence="1">
    <location>
        <begin position="289"/>
        <end position="300"/>
    </location>
</feature>
<evidence type="ECO:0000313" key="3">
    <source>
        <dbReference type="EMBL" id="RUT34696.1"/>
    </source>
</evidence>
<feature type="region of interest" description="Disordered" evidence="1">
    <location>
        <begin position="318"/>
        <end position="387"/>
    </location>
</feature>
<gene>
    <name evidence="3" type="ORF">EMQ25_01665</name>
</gene>
<dbReference type="AlphaFoldDB" id="A0A433XKT9"/>
<comment type="caution">
    <text evidence="3">The sequence shown here is derived from an EMBL/GenBank/DDBJ whole genome shotgun (WGS) entry which is preliminary data.</text>
</comment>
<dbReference type="OrthoDB" id="8442940at2"/>
<feature type="compositionally biased region" description="Basic and acidic residues" evidence="1">
    <location>
        <begin position="338"/>
        <end position="374"/>
    </location>
</feature>
<reference evidence="3 4" key="1">
    <citation type="journal article" date="2016" name="Int. J. Syst. Evol. Microbiol.">
        <title>Arsenicitalea aurantiaca gen. nov., sp. nov., a new member of the family Hyphomicrobiaceae, isolated from high-arsenic sediment.</title>
        <authorList>
            <person name="Mu Y."/>
            <person name="Zhou L."/>
            <person name="Zeng X.C."/>
            <person name="Liu L."/>
            <person name="Pan Y."/>
            <person name="Chen X."/>
            <person name="Wang J."/>
            <person name="Li S."/>
            <person name="Li W.J."/>
            <person name="Wang Y."/>
        </authorList>
    </citation>
    <scope>NUCLEOTIDE SEQUENCE [LARGE SCALE GENOMIC DNA]</scope>
    <source>
        <strain evidence="3 4">42-50</strain>
    </source>
</reference>
<accession>A0A433XKT9</accession>
<organism evidence="3 4">
    <name type="scientific">Arsenicitalea aurantiaca</name>
    <dbReference type="NCBI Taxonomy" id="1783274"/>
    <lineage>
        <taxon>Bacteria</taxon>
        <taxon>Pseudomonadati</taxon>
        <taxon>Pseudomonadota</taxon>
        <taxon>Alphaproteobacteria</taxon>
        <taxon>Hyphomicrobiales</taxon>
        <taxon>Devosiaceae</taxon>
        <taxon>Arsenicitalea</taxon>
    </lineage>
</organism>
<dbReference type="Proteomes" id="UP000281547">
    <property type="component" value="Unassembled WGS sequence"/>
</dbReference>
<evidence type="ECO:0000313" key="4">
    <source>
        <dbReference type="Proteomes" id="UP000281547"/>
    </source>
</evidence>
<feature type="compositionally biased region" description="Acidic residues" evidence="1">
    <location>
        <begin position="167"/>
        <end position="178"/>
    </location>
</feature>
<keyword evidence="4" id="KW-1185">Reference proteome</keyword>
<feature type="region of interest" description="Disordered" evidence="1">
    <location>
        <begin position="75"/>
        <end position="121"/>
    </location>
</feature>
<feature type="region of interest" description="Disordered" evidence="1">
    <location>
        <begin position="157"/>
        <end position="306"/>
    </location>
</feature>
<evidence type="ECO:0000256" key="2">
    <source>
        <dbReference type="SAM" id="Phobius"/>
    </source>
</evidence>
<dbReference type="EMBL" id="RZNJ01000001">
    <property type="protein sequence ID" value="RUT34696.1"/>
    <property type="molecule type" value="Genomic_DNA"/>
</dbReference>
<feature type="region of interest" description="Disordered" evidence="1">
    <location>
        <begin position="460"/>
        <end position="525"/>
    </location>
</feature>
<proteinExistence type="predicted"/>
<keyword evidence="2" id="KW-0812">Transmembrane</keyword>
<keyword evidence="2" id="KW-0472">Membrane</keyword>
<dbReference type="RefSeq" id="WP_127186815.1">
    <property type="nucleotide sequence ID" value="NZ_RZNJ01000001.1"/>
</dbReference>
<evidence type="ECO:0000256" key="1">
    <source>
        <dbReference type="SAM" id="MobiDB-lite"/>
    </source>
</evidence>
<protein>
    <submittedName>
        <fullName evidence="3">Uncharacterized protein</fullName>
    </submittedName>
</protein>
<name>A0A433XKT9_9HYPH</name>
<feature type="transmembrane region" description="Helical" evidence="2">
    <location>
        <begin position="395"/>
        <end position="420"/>
    </location>
</feature>